<dbReference type="EMBL" id="HACG01015533">
    <property type="protein sequence ID" value="CEK62398.1"/>
    <property type="molecule type" value="Transcribed_RNA"/>
</dbReference>
<organism evidence="3">
    <name type="scientific">Arion vulgaris</name>
    <dbReference type="NCBI Taxonomy" id="1028688"/>
    <lineage>
        <taxon>Eukaryota</taxon>
        <taxon>Metazoa</taxon>
        <taxon>Spiralia</taxon>
        <taxon>Lophotrochozoa</taxon>
        <taxon>Mollusca</taxon>
        <taxon>Gastropoda</taxon>
        <taxon>Heterobranchia</taxon>
        <taxon>Euthyneura</taxon>
        <taxon>Panpulmonata</taxon>
        <taxon>Eupulmonata</taxon>
        <taxon>Stylommatophora</taxon>
        <taxon>Helicina</taxon>
        <taxon>Arionoidea</taxon>
        <taxon>Arionidae</taxon>
        <taxon>Arion</taxon>
    </lineage>
</organism>
<dbReference type="InterPro" id="IPR051951">
    <property type="entry name" value="UNC-93_regulatory"/>
</dbReference>
<sequence>MKKDNRKDDSTKELKETKRLQINVQEDLHVARGVEETAQHVRQIKVNILVNSIVWLFTYTAFTGLQDIQSSLNPNLGTYTMGALTAGTFTICLVSPAIINRLGCKGSMTLSWFCQCLFIGANFYPKAYLLL</sequence>
<accession>A0A0B6Z1K5</accession>
<evidence type="ECO:0000256" key="1">
    <source>
        <dbReference type="ARBA" id="ARBA00009172"/>
    </source>
</evidence>
<keyword evidence="2" id="KW-1133">Transmembrane helix</keyword>
<evidence type="ECO:0000313" key="3">
    <source>
        <dbReference type="EMBL" id="CEK62398.1"/>
    </source>
</evidence>
<protein>
    <recommendedName>
        <fullName evidence="4">Major facilitator superfamily (MFS) profile domain-containing protein</fullName>
    </recommendedName>
</protein>
<proteinExistence type="inferred from homology"/>
<dbReference type="AlphaFoldDB" id="A0A0B6Z1K5"/>
<name>A0A0B6Z1K5_9EUPU</name>
<feature type="transmembrane region" description="Helical" evidence="2">
    <location>
        <begin position="48"/>
        <end position="65"/>
    </location>
</feature>
<keyword evidence="2" id="KW-0472">Membrane</keyword>
<feature type="transmembrane region" description="Helical" evidence="2">
    <location>
        <begin position="77"/>
        <end position="99"/>
    </location>
</feature>
<comment type="similarity">
    <text evidence="1">Belongs to the unc-93 family.</text>
</comment>
<dbReference type="PANTHER" id="PTHR19444:SF13">
    <property type="entry name" value="PROTEIN UNC-93 HOMOLOG A"/>
    <property type="match status" value="1"/>
</dbReference>
<feature type="non-terminal residue" evidence="3">
    <location>
        <position position="131"/>
    </location>
</feature>
<evidence type="ECO:0008006" key="4">
    <source>
        <dbReference type="Google" id="ProtNLM"/>
    </source>
</evidence>
<dbReference type="PANTHER" id="PTHR19444">
    <property type="entry name" value="UNC-93 RELATED"/>
    <property type="match status" value="1"/>
</dbReference>
<evidence type="ECO:0000256" key="2">
    <source>
        <dbReference type="SAM" id="Phobius"/>
    </source>
</evidence>
<keyword evidence="2" id="KW-0812">Transmembrane</keyword>
<reference evidence="3" key="1">
    <citation type="submission" date="2014-12" db="EMBL/GenBank/DDBJ databases">
        <title>Insight into the proteome of Arion vulgaris.</title>
        <authorList>
            <person name="Aradska J."/>
            <person name="Bulat T."/>
            <person name="Smidak R."/>
            <person name="Sarate P."/>
            <person name="Gangsoo J."/>
            <person name="Sialana F."/>
            <person name="Bilban M."/>
            <person name="Lubec G."/>
        </authorList>
    </citation>
    <scope>NUCLEOTIDE SEQUENCE</scope>
    <source>
        <tissue evidence="3">Skin</tissue>
    </source>
</reference>
<gene>
    <name evidence="3" type="primary">ORF45075</name>
</gene>